<accession>A0ABX9DQW2</accession>
<gene>
    <name evidence="1" type="ORF">BC673_1383</name>
</gene>
<keyword evidence="2" id="KW-1185">Reference proteome</keyword>
<evidence type="ECO:0000313" key="2">
    <source>
        <dbReference type="Proteomes" id="UP000249852"/>
    </source>
</evidence>
<evidence type="ECO:0000313" key="1">
    <source>
        <dbReference type="EMBL" id="RAS41314.1"/>
    </source>
</evidence>
<comment type="caution">
    <text evidence="1">The sequence shown here is derived from an EMBL/GenBank/DDBJ whole genome shotgun (WGS) entry which is preliminary data.</text>
</comment>
<proteinExistence type="predicted"/>
<dbReference type="Proteomes" id="UP000249852">
    <property type="component" value="Unassembled WGS sequence"/>
</dbReference>
<name>A0ABX9DQW2_9BACT</name>
<organism evidence="1 2">
    <name type="scientific">Prevotella pallens</name>
    <dbReference type="NCBI Taxonomy" id="60133"/>
    <lineage>
        <taxon>Bacteria</taxon>
        <taxon>Pseudomonadati</taxon>
        <taxon>Bacteroidota</taxon>
        <taxon>Bacteroidia</taxon>
        <taxon>Bacteroidales</taxon>
        <taxon>Prevotellaceae</taxon>
        <taxon>Prevotella</taxon>
    </lineage>
</organism>
<reference evidence="1 2" key="1">
    <citation type="submission" date="2018-06" db="EMBL/GenBank/DDBJ databases">
        <title>Genomic Encyclopedia of Archaeal and Bacterial Type Strains, Phase II (KMG-II): from individual species to whole genera.</title>
        <authorList>
            <person name="Goeker M."/>
        </authorList>
    </citation>
    <scope>NUCLEOTIDE SEQUENCE [LARGE SCALE GENOMIC DNA]</scope>
    <source>
        <strain evidence="1 2">DSM 18710</strain>
    </source>
</reference>
<dbReference type="EMBL" id="QLTQ01000038">
    <property type="protein sequence ID" value="RAS41314.1"/>
    <property type="molecule type" value="Genomic_DNA"/>
</dbReference>
<protein>
    <submittedName>
        <fullName evidence="1">Uncharacterized protein</fullName>
    </submittedName>
</protein>
<sequence>MHVCIKNELIRTFAQLKNDAYSVNDYFVR</sequence>